<accession>A0ABT1E2W5</accession>
<feature type="region of interest" description="Disordered" evidence="1">
    <location>
        <begin position="47"/>
        <end position="79"/>
    </location>
</feature>
<keyword evidence="3" id="KW-1185">Reference proteome</keyword>
<evidence type="ECO:0000256" key="1">
    <source>
        <dbReference type="SAM" id="MobiDB-lite"/>
    </source>
</evidence>
<name>A0ABT1E2W5_9ACTN</name>
<protein>
    <submittedName>
        <fullName evidence="2">SPFH/Band 7/PHB domain protein</fullName>
    </submittedName>
</protein>
<dbReference type="Proteomes" id="UP001523369">
    <property type="component" value="Unassembled WGS sequence"/>
</dbReference>
<evidence type="ECO:0000313" key="3">
    <source>
        <dbReference type="Proteomes" id="UP001523369"/>
    </source>
</evidence>
<gene>
    <name evidence="2" type="ORF">M1L60_43500</name>
</gene>
<sequence length="79" mass="7867">VPTELTKALEGMGGALGGLANMAGDKPSVSVNSAAVEREAVAAAQAAADEADKVNDAVREAEAQVSPSADGRKRPTTMS</sequence>
<evidence type="ECO:0000313" key="2">
    <source>
        <dbReference type="EMBL" id="MCO8277467.1"/>
    </source>
</evidence>
<proteinExistence type="predicted"/>
<feature type="compositionally biased region" description="Basic and acidic residues" evidence="1">
    <location>
        <begin position="50"/>
        <end position="62"/>
    </location>
</feature>
<dbReference type="EMBL" id="JAMYJR010000059">
    <property type="protein sequence ID" value="MCO8277467.1"/>
    <property type="molecule type" value="Genomic_DNA"/>
</dbReference>
<organism evidence="2 3">
    <name type="scientific">Paractinoplanes aksuensis</name>
    <dbReference type="NCBI Taxonomy" id="2939490"/>
    <lineage>
        <taxon>Bacteria</taxon>
        <taxon>Bacillati</taxon>
        <taxon>Actinomycetota</taxon>
        <taxon>Actinomycetes</taxon>
        <taxon>Micromonosporales</taxon>
        <taxon>Micromonosporaceae</taxon>
        <taxon>Paractinoplanes</taxon>
    </lineage>
</organism>
<feature type="non-terminal residue" evidence="2">
    <location>
        <position position="1"/>
    </location>
</feature>
<comment type="caution">
    <text evidence="2">The sequence shown here is derived from an EMBL/GenBank/DDBJ whole genome shotgun (WGS) entry which is preliminary data.</text>
</comment>
<reference evidence="2 3" key="1">
    <citation type="submission" date="2022-06" db="EMBL/GenBank/DDBJ databases">
        <title>New Species of the Genus Actinoplanes, ActinopZanes ferrugineus.</title>
        <authorList>
            <person name="Ding P."/>
        </authorList>
    </citation>
    <scope>NUCLEOTIDE SEQUENCE [LARGE SCALE GENOMIC DNA]</scope>
    <source>
        <strain evidence="2 3">TRM88003</strain>
    </source>
</reference>